<dbReference type="Proteomes" id="UP000541470">
    <property type="component" value="Unassembled WGS sequence"/>
</dbReference>
<dbReference type="InterPro" id="IPR051783">
    <property type="entry name" value="NAD(P)-dependent_oxidoreduct"/>
</dbReference>
<feature type="domain" description="NAD-dependent epimerase/dehydratase" evidence="1">
    <location>
        <begin position="3"/>
        <end position="216"/>
    </location>
</feature>
<dbReference type="PANTHER" id="PTHR48079">
    <property type="entry name" value="PROTEIN YEEZ"/>
    <property type="match status" value="1"/>
</dbReference>
<organism evidence="2 3">
    <name type="scientific">Rhizobium terricola</name>
    <dbReference type="NCBI Taxonomy" id="2728849"/>
    <lineage>
        <taxon>Bacteria</taxon>
        <taxon>Pseudomonadati</taxon>
        <taxon>Pseudomonadota</taxon>
        <taxon>Alphaproteobacteria</taxon>
        <taxon>Hyphomicrobiales</taxon>
        <taxon>Rhizobiaceae</taxon>
        <taxon>Rhizobium/Agrobacterium group</taxon>
        <taxon>Rhizobium</taxon>
    </lineage>
</organism>
<dbReference type="InterPro" id="IPR036291">
    <property type="entry name" value="NAD(P)-bd_dom_sf"/>
</dbReference>
<dbReference type="SUPFAM" id="SSF51735">
    <property type="entry name" value="NAD(P)-binding Rossmann-fold domains"/>
    <property type="match status" value="1"/>
</dbReference>
<dbReference type="CDD" id="cd05262">
    <property type="entry name" value="SDR_a7"/>
    <property type="match status" value="1"/>
</dbReference>
<proteinExistence type="predicted"/>
<dbReference type="RefSeq" id="WP_169590508.1">
    <property type="nucleotide sequence ID" value="NZ_JABBGK010000002.1"/>
</dbReference>
<dbReference type="GO" id="GO:0005737">
    <property type="term" value="C:cytoplasm"/>
    <property type="evidence" value="ECO:0007669"/>
    <property type="project" value="TreeGrafter"/>
</dbReference>
<dbReference type="Gene3D" id="3.40.50.720">
    <property type="entry name" value="NAD(P)-binding Rossmann-like Domain"/>
    <property type="match status" value="1"/>
</dbReference>
<dbReference type="PANTHER" id="PTHR48079:SF6">
    <property type="entry name" value="NAD(P)-BINDING DOMAIN-CONTAINING PROTEIN-RELATED"/>
    <property type="match status" value="1"/>
</dbReference>
<dbReference type="EMBL" id="JABBGK010000002">
    <property type="protein sequence ID" value="NML74755.1"/>
    <property type="molecule type" value="Genomic_DNA"/>
</dbReference>
<evidence type="ECO:0000259" key="1">
    <source>
        <dbReference type="Pfam" id="PF01370"/>
    </source>
</evidence>
<comment type="caution">
    <text evidence="2">The sequence shown here is derived from an EMBL/GenBank/DDBJ whole genome shotgun (WGS) entry which is preliminary data.</text>
</comment>
<reference evidence="2 3" key="1">
    <citation type="submission" date="2020-04" db="EMBL/GenBank/DDBJ databases">
        <title>Rhizobium sp. S-51 isolated from soil.</title>
        <authorList>
            <person name="Dahal R.H."/>
        </authorList>
    </citation>
    <scope>NUCLEOTIDE SEQUENCE [LARGE SCALE GENOMIC DNA]</scope>
    <source>
        <strain evidence="2 3">S-51</strain>
    </source>
</reference>
<dbReference type="Pfam" id="PF01370">
    <property type="entry name" value="Epimerase"/>
    <property type="match status" value="1"/>
</dbReference>
<protein>
    <submittedName>
        <fullName evidence="2">SDR family oxidoreductase</fullName>
    </submittedName>
</protein>
<dbReference type="GO" id="GO:0004029">
    <property type="term" value="F:aldehyde dehydrogenase (NAD+) activity"/>
    <property type="evidence" value="ECO:0007669"/>
    <property type="project" value="TreeGrafter"/>
</dbReference>
<gene>
    <name evidence="2" type="ORF">HHL25_11525</name>
</gene>
<sequence length="297" mass="31614">MHIFVTGATGFVGSAVVRELISAGHTVIGLARSDQSAANLTAAGAEALRGDVTDLASLRQGVEMADAIIHAAFNHDFSKFAENCENDRRAIEAMGEALTGSSKALVVTSGIGLFRSDHPIVETESYPRDALTPRVATEQAAEDLIARGINCSILRLPPSVHGREDHGFVPMLIGIARAKGVSAYVGKGSNQWPAVHRHDAAALFRLAVERGEAGARYHAAADEGTDFRDIAEAIGRGLRVPVRGKPAEEAADHFGWFAHFAAMDCRASSAITREKTGWMPKGMSLIDDLDAGHYFEG</sequence>
<name>A0A7Y0AWG3_9HYPH</name>
<evidence type="ECO:0000313" key="2">
    <source>
        <dbReference type="EMBL" id="NML74755.1"/>
    </source>
</evidence>
<accession>A0A7Y0AWG3</accession>
<keyword evidence="3" id="KW-1185">Reference proteome</keyword>
<dbReference type="InterPro" id="IPR001509">
    <property type="entry name" value="Epimerase_deHydtase"/>
</dbReference>
<dbReference type="AlphaFoldDB" id="A0A7Y0AWG3"/>
<evidence type="ECO:0000313" key="3">
    <source>
        <dbReference type="Proteomes" id="UP000541470"/>
    </source>
</evidence>